<dbReference type="PANTHER" id="PTHR33778:SF3">
    <property type="entry name" value="PROTEIN MGTC"/>
    <property type="match status" value="1"/>
</dbReference>
<dbReference type="InterPro" id="IPR049177">
    <property type="entry name" value="MgtC_SapB_SrpB_YhiD_N"/>
</dbReference>
<dbReference type="PANTHER" id="PTHR33778">
    <property type="entry name" value="PROTEIN MGTC"/>
    <property type="match status" value="1"/>
</dbReference>
<keyword evidence="4 7" id="KW-0812">Transmembrane</keyword>
<feature type="transmembrane region" description="Helical" evidence="7">
    <location>
        <begin position="35"/>
        <end position="58"/>
    </location>
</feature>
<keyword evidence="5 7" id="KW-1133">Transmembrane helix</keyword>
<evidence type="ECO:0000256" key="7">
    <source>
        <dbReference type="SAM" id="Phobius"/>
    </source>
</evidence>
<dbReference type="InterPro" id="IPR003416">
    <property type="entry name" value="MgtC/SapB/SrpB/YhiD_fam"/>
</dbReference>
<evidence type="ECO:0000259" key="8">
    <source>
        <dbReference type="Pfam" id="PF02308"/>
    </source>
</evidence>
<feature type="domain" description="MgtC/SapB/SrpB/YhiD N-terminal" evidence="8">
    <location>
        <begin position="12"/>
        <end position="132"/>
    </location>
</feature>
<protein>
    <submittedName>
        <fullName evidence="10">Mg2+ transporter-C (MgtC) family protein</fullName>
    </submittedName>
</protein>
<dbReference type="RefSeq" id="WP_209913595.1">
    <property type="nucleotide sequence ID" value="NZ_JAGIOP010000001.1"/>
</dbReference>
<comment type="similarity">
    <text evidence="2">Belongs to the MgtC/SapB family.</text>
</comment>
<evidence type="ECO:0000256" key="5">
    <source>
        <dbReference type="ARBA" id="ARBA00022989"/>
    </source>
</evidence>
<evidence type="ECO:0000256" key="4">
    <source>
        <dbReference type="ARBA" id="ARBA00022692"/>
    </source>
</evidence>
<evidence type="ECO:0000259" key="9">
    <source>
        <dbReference type="Pfam" id="PF21770"/>
    </source>
</evidence>
<dbReference type="Pfam" id="PF02308">
    <property type="entry name" value="MgtC"/>
    <property type="match status" value="1"/>
</dbReference>
<dbReference type="Proteomes" id="UP000694460">
    <property type="component" value="Unassembled WGS sequence"/>
</dbReference>
<evidence type="ECO:0000313" key="11">
    <source>
        <dbReference type="Proteomes" id="UP000694460"/>
    </source>
</evidence>
<keyword evidence="6 7" id="KW-0472">Membrane</keyword>
<reference evidence="10 11" key="1">
    <citation type="submission" date="2021-03" db="EMBL/GenBank/DDBJ databases">
        <title>Sequencing the genomes of 1000 actinobacteria strains.</title>
        <authorList>
            <person name="Klenk H.-P."/>
        </authorList>
    </citation>
    <scope>NUCLEOTIDE SEQUENCE [LARGE SCALE GENOMIC DNA]</scope>
    <source>
        <strain evidence="10 11">DSM 46713</strain>
    </source>
</reference>
<evidence type="ECO:0000313" key="10">
    <source>
        <dbReference type="EMBL" id="MBP2450774.1"/>
    </source>
</evidence>
<dbReference type="EMBL" id="JAGIOP010000001">
    <property type="protein sequence ID" value="MBP2450774.1"/>
    <property type="molecule type" value="Genomic_DNA"/>
</dbReference>
<dbReference type="InterPro" id="IPR048640">
    <property type="entry name" value="MgtC-like_C"/>
</dbReference>
<evidence type="ECO:0000256" key="2">
    <source>
        <dbReference type="ARBA" id="ARBA00009298"/>
    </source>
</evidence>
<accession>A0ABS4ZQ81</accession>
<sequence>MTTAEMLLRLGAGVGLGALIGLERQYRARMAGLRTNALVAAGATLFVLLSAHGFAGATADPTRVAAQIVSGIGFLGGGVILREGLTVRGLNTAATLWCSAAVGALAGAGMYAVAAVGAGVVVAVHVILRPVGTFVDRQPDTGTETPTTYTFRALADDSAEAHVRTVLVDALSRTDFALQSVQSSHMADGGRVEVCATLRAPERDDKGMETAVSRLSFEPSVISVRWQIDEAGTNEGQD</sequence>
<dbReference type="PRINTS" id="PR01837">
    <property type="entry name" value="MGTCSAPBPROT"/>
</dbReference>
<feature type="domain" description="MgtC-like C-terminal" evidence="9">
    <location>
        <begin position="149"/>
        <end position="226"/>
    </location>
</feature>
<keyword evidence="3" id="KW-1003">Cell membrane</keyword>
<dbReference type="Pfam" id="PF21770">
    <property type="entry name" value="MgtC_SapB_C"/>
    <property type="match status" value="1"/>
</dbReference>
<evidence type="ECO:0000256" key="1">
    <source>
        <dbReference type="ARBA" id="ARBA00004651"/>
    </source>
</evidence>
<dbReference type="Gene3D" id="3.30.70.260">
    <property type="match status" value="1"/>
</dbReference>
<feature type="transmembrane region" description="Helical" evidence="7">
    <location>
        <begin position="94"/>
        <end position="127"/>
    </location>
</feature>
<comment type="caution">
    <text evidence="10">The sequence shown here is derived from an EMBL/GenBank/DDBJ whole genome shotgun (WGS) entry which is preliminary data.</text>
</comment>
<evidence type="ECO:0000256" key="3">
    <source>
        <dbReference type="ARBA" id="ARBA00022475"/>
    </source>
</evidence>
<gene>
    <name evidence="10" type="ORF">JOF57_000659</name>
</gene>
<proteinExistence type="inferred from homology"/>
<organism evidence="10 11">
    <name type="scientific">Mycolicibacterium lutetiense</name>
    <dbReference type="NCBI Taxonomy" id="1641992"/>
    <lineage>
        <taxon>Bacteria</taxon>
        <taxon>Bacillati</taxon>
        <taxon>Actinomycetota</taxon>
        <taxon>Actinomycetes</taxon>
        <taxon>Mycobacteriales</taxon>
        <taxon>Mycobacteriaceae</taxon>
        <taxon>Mycolicibacterium</taxon>
    </lineage>
</organism>
<comment type="subcellular location">
    <subcellularLocation>
        <location evidence="1">Cell membrane</location>
        <topology evidence="1">Multi-pass membrane protein</topology>
    </subcellularLocation>
</comment>
<feature type="transmembrane region" description="Helical" evidence="7">
    <location>
        <begin position="64"/>
        <end position="82"/>
    </location>
</feature>
<name>A0ABS4ZQ81_9MYCO</name>
<keyword evidence="11" id="KW-1185">Reference proteome</keyword>
<evidence type="ECO:0000256" key="6">
    <source>
        <dbReference type="ARBA" id="ARBA00023136"/>
    </source>
</evidence>